<evidence type="ECO:0000313" key="3">
    <source>
        <dbReference type="EMBL" id="OTP77199.1"/>
    </source>
</evidence>
<dbReference type="GO" id="GO:0047661">
    <property type="term" value="F:amino-acid racemase activity"/>
    <property type="evidence" value="ECO:0007669"/>
    <property type="project" value="InterPro"/>
</dbReference>
<dbReference type="EMBL" id="NBTZ01000033">
    <property type="protein sequence ID" value="OTP77199.1"/>
    <property type="molecule type" value="Genomic_DNA"/>
</dbReference>
<evidence type="ECO:0000256" key="1">
    <source>
        <dbReference type="ARBA" id="ARBA00007847"/>
    </source>
</evidence>
<accession>A0A242N0J1</accession>
<gene>
    <name evidence="3" type="ORF">PAMC26577_09535</name>
</gene>
<keyword evidence="2" id="KW-0413">Isomerase</keyword>
<dbReference type="InterPro" id="IPR001920">
    <property type="entry name" value="Asp/Glu_race"/>
</dbReference>
<proteinExistence type="inferred from homology"/>
<dbReference type="Gene3D" id="3.40.50.1860">
    <property type="match status" value="2"/>
</dbReference>
<evidence type="ECO:0000313" key="4">
    <source>
        <dbReference type="Proteomes" id="UP000195221"/>
    </source>
</evidence>
<dbReference type="InterPro" id="IPR015942">
    <property type="entry name" value="Asp/Glu/hydantoin_racemase"/>
</dbReference>
<dbReference type="SUPFAM" id="SSF53681">
    <property type="entry name" value="Aspartate/glutamate racemase"/>
    <property type="match status" value="2"/>
</dbReference>
<dbReference type="PANTHER" id="PTHR21198:SF7">
    <property type="entry name" value="ASPARTATE-GLUTAMATE RACEMASE FAMILY"/>
    <property type="match status" value="1"/>
</dbReference>
<organism evidence="3 4">
    <name type="scientific">Caballeronia sordidicola</name>
    <name type="common">Burkholderia sordidicola</name>
    <dbReference type="NCBI Taxonomy" id="196367"/>
    <lineage>
        <taxon>Bacteria</taxon>
        <taxon>Pseudomonadati</taxon>
        <taxon>Pseudomonadota</taxon>
        <taxon>Betaproteobacteria</taxon>
        <taxon>Burkholderiales</taxon>
        <taxon>Burkholderiaceae</taxon>
        <taxon>Caballeronia</taxon>
    </lineage>
</organism>
<protein>
    <submittedName>
        <fullName evidence="3">Aspartate racemase</fullName>
    </submittedName>
</protein>
<name>A0A242N0J1_CABSO</name>
<dbReference type="AlphaFoldDB" id="A0A242N0J1"/>
<dbReference type="PANTHER" id="PTHR21198">
    <property type="entry name" value="GLUTAMATE RACEMASE"/>
    <property type="match status" value="1"/>
</dbReference>
<comment type="caution">
    <text evidence="3">The sequence shown here is derived from an EMBL/GenBank/DDBJ whole genome shotgun (WGS) entry which is preliminary data.</text>
</comment>
<comment type="similarity">
    <text evidence="1">Belongs to the aspartate/glutamate racemases family.</text>
</comment>
<reference evidence="3 4" key="1">
    <citation type="submission" date="2017-03" db="EMBL/GenBank/DDBJ databases">
        <title>Genome analysis of strain PAMC 26577.</title>
        <authorList>
            <person name="Oh H.-M."/>
            <person name="Yang J.-A."/>
        </authorList>
    </citation>
    <scope>NUCLEOTIDE SEQUENCE [LARGE SCALE GENOMIC DNA]</scope>
    <source>
        <strain evidence="3 4">PAMC 26577</strain>
    </source>
</reference>
<dbReference type="Pfam" id="PF01177">
    <property type="entry name" value="Asp_Glu_race"/>
    <property type="match status" value="1"/>
</dbReference>
<dbReference type="InterPro" id="IPR004380">
    <property type="entry name" value="Asp_race"/>
</dbReference>
<sequence>MSVRQTERQGSSMTTMRTIGMIGGMSWESTAEYYRLINQDVRTRLGGLNSAQVLLHSVNFAPIEGLQRDGQWKIAGIRLSEAARHLEAGGAHCIVLCTNTMHLVAQQVAAAVSVPFLHIVDPTGIEAQRRGIRKVGFIGTAFSMRESFFRDRLEERHGIATIVPDTAEQATVHDIIYRELCLGIVTEESRKLYRDVIHGLAARGAEAIVLGCTEIMLLVKAEDSPVPLLDTTTLHARAAVNFSLA</sequence>
<dbReference type="NCBIfam" id="TIGR00035">
    <property type="entry name" value="asp_race"/>
    <property type="match status" value="1"/>
</dbReference>
<evidence type="ECO:0000256" key="2">
    <source>
        <dbReference type="ARBA" id="ARBA00023235"/>
    </source>
</evidence>
<dbReference type="Proteomes" id="UP000195221">
    <property type="component" value="Unassembled WGS sequence"/>
</dbReference>